<dbReference type="RefSeq" id="WP_166155125.1">
    <property type="nucleotide sequence ID" value="NZ_JAAOIW010000018.1"/>
</dbReference>
<evidence type="ECO:0000313" key="2">
    <source>
        <dbReference type="Proteomes" id="UP001165962"/>
    </source>
</evidence>
<keyword evidence="2" id="KW-1185">Reference proteome</keyword>
<evidence type="ECO:0000313" key="1">
    <source>
        <dbReference type="EMBL" id="NHN34308.1"/>
    </source>
</evidence>
<accession>A0ABX0JFL2</accession>
<dbReference type="Proteomes" id="UP001165962">
    <property type="component" value="Unassembled WGS sequence"/>
</dbReference>
<sequence length="205" mass="23216">MIDFNEWLMQLSNHYFVPLFSTNDGLLVNVKTKNDRTLLMRSADMENAVISTIENNISNDAWEGLIYVMGKGLAASFQLMYIGKAEKKGVTNPISENIKNIRKNQHKFARWGDGIAYHIGDLSHAMYRFEAYKKPSKKYMTWAKALFETNDLPMLKEPIFFFIAPWFTGDKGLSGLSCSLPAVEKEMIAIASVQFADTLLNVDGI</sequence>
<protein>
    <submittedName>
        <fullName evidence="1">Uncharacterized protein</fullName>
    </submittedName>
</protein>
<gene>
    <name evidence="1" type="ORF">G9U52_31415</name>
</gene>
<reference evidence="1" key="1">
    <citation type="submission" date="2020-03" db="EMBL/GenBank/DDBJ databases">
        <title>Draft sequencing of Paenibacilllus sp. S3N08.</title>
        <authorList>
            <person name="Kim D.-U."/>
        </authorList>
    </citation>
    <scope>NUCLEOTIDE SEQUENCE</scope>
    <source>
        <strain evidence="1">S3N08</strain>
    </source>
</reference>
<organism evidence="1 2">
    <name type="scientific">Paenibacillus agricola</name>
    <dbReference type="NCBI Taxonomy" id="2716264"/>
    <lineage>
        <taxon>Bacteria</taxon>
        <taxon>Bacillati</taxon>
        <taxon>Bacillota</taxon>
        <taxon>Bacilli</taxon>
        <taxon>Bacillales</taxon>
        <taxon>Paenibacillaceae</taxon>
        <taxon>Paenibacillus</taxon>
    </lineage>
</organism>
<name>A0ABX0JFL2_9BACL</name>
<proteinExistence type="predicted"/>
<dbReference type="EMBL" id="JAAOIW010000018">
    <property type="protein sequence ID" value="NHN34308.1"/>
    <property type="molecule type" value="Genomic_DNA"/>
</dbReference>
<comment type="caution">
    <text evidence="1">The sequence shown here is derived from an EMBL/GenBank/DDBJ whole genome shotgun (WGS) entry which is preliminary data.</text>
</comment>